<keyword evidence="2" id="KW-1185">Reference proteome</keyword>
<dbReference type="STRING" id="1317117.ATO7_08982"/>
<organism evidence="1 2">
    <name type="scientific">Oceanococcus atlanticus</name>
    <dbReference type="NCBI Taxonomy" id="1317117"/>
    <lineage>
        <taxon>Bacteria</taxon>
        <taxon>Pseudomonadati</taxon>
        <taxon>Pseudomonadota</taxon>
        <taxon>Gammaproteobacteria</taxon>
        <taxon>Chromatiales</taxon>
        <taxon>Oceanococcaceae</taxon>
        <taxon>Oceanococcus</taxon>
    </lineage>
</organism>
<comment type="caution">
    <text evidence="1">The sequence shown here is derived from an EMBL/GenBank/DDBJ whole genome shotgun (WGS) entry which is preliminary data.</text>
</comment>
<evidence type="ECO:0008006" key="3">
    <source>
        <dbReference type="Google" id="ProtNLM"/>
    </source>
</evidence>
<reference evidence="1 2" key="1">
    <citation type="submission" date="2013-04" db="EMBL/GenBank/DDBJ databases">
        <title>Oceanococcus atlanticus 22II-S10r2 Genome Sequencing.</title>
        <authorList>
            <person name="Lai Q."/>
            <person name="Li G."/>
            <person name="Shao Z."/>
        </authorList>
    </citation>
    <scope>NUCLEOTIDE SEQUENCE [LARGE SCALE GENOMIC DNA]</scope>
    <source>
        <strain evidence="1 2">22II-S10r2</strain>
    </source>
</reference>
<proteinExistence type="predicted"/>
<name>A0A1Y1SF46_9GAMM</name>
<gene>
    <name evidence="1" type="ORF">ATO7_08982</name>
</gene>
<dbReference type="RefSeq" id="WP_146680249.1">
    <property type="nucleotide sequence ID" value="NZ_AQQV01000002.1"/>
</dbReference>
<evidence type="ECO:0000313" key="2">
    <source>
        <dbReference type="Proteomes" id="UP000192342"/>
    </source>
</evidence>
<evidence type="ECO:0000313" key="1">
    <source>
        <dbReference type="EMBL" id="ORE87162.1"/>
    </source>
</evidence>
<accession>A0A1Y1SF46</accession>
<dbReference type="EMBL" id="AQQV01000002">
    <property type="protein sequence ID" value="ORE87162.1"/>
    <property type="molecule type" value="Genomic_DNA"/>
</dbReference>
<protein>
    <recommendedName>
        <fullName evidence="3">Fatty acid hydroxylase domain-containing protein</fullName>
    </recommendedName>
</protein>
<dbReference type="Proteomes" id="UP000192342">
    <property type="component" value="Unassembled WGS sequence"/>
</dbReference>
<dbReference type="AlphaFoldDB" id="A0A1Y1SF46"/>
<sequence length="193" mass="22458">MIGIPLGLITANAVEWVVHKHVLHGMGKTRGTFWSFHFHEHHGAVRRNDYYDPSYRRFPLGMHAQGKEAWALIASSAVVAPLFPLAPFYVGTLWYSAANYYRVHKKSHLDPQWGKQHLRWHYDHHMGRNPSANWCVTRPWFDYLMGTREFMAEGEHESNVLGLEGLPEWLQKRLPQAARWGRIKSRPQLRPAA</sequence>
<dbReference type="OrthoDB" id="5571491at2"/>